<comment type="cofactor">
    <cofactor evidence="1">
        <name>Mg(2+)</name>
        <dbReference type="ChEBI" id="CHEBI:18420"/>
    </cofactor>
</comment>
<dbReference type="SUPFAM" id="SSF55781">
    <property type="entry name" value="GAF domain-like"/>
    <property type="match status" value="2"/>
</dbReference>
<dbReference type="Pfam" id="PF13185">
    <property type="entry name" value="GAF_2"/>
    <property type="match status" value="1"/>
</dbReference>
<reference evidence="8" key="1">
    <citation type="journal article" date="2018" name="Front. Microbiol.">
        <title>Genome-Based Analysis Reveals the Taxonomy and Diversity of the Family Idiomarinaceae.</title>
        <authorList>
            <person name="Liu Y."/>
            <person name="Lai Q."/>
            <person name="Shao Z."/>
        </authorList>
    </citation>
    <scope>NUCLEOTIDE SEQUENCE [LARGE SCALE GENOMIC DNA]</scope>
    <source>
        <strain evidence="8">CVS-6</strain>
    </source>
</reference>
<dbReference type="Pfam" id="PF01590">
    <property type="entry name" value="GAF"/>
    <property type="match status" value="1"/>
</dbReference>
<dbReference type="PANTHER" id="PTHR45138">
    <property type="entry name" value="REGULATORY COMPONENTS OF SENSORY TRANSDUCTION SYSTEM"/>
    <property type="match status" value="1"/>
</dbReference>
<evidence type="ECO:0000259" key="6">
    <source>
        <dbReference type="PROSITE" id="PS50887"/>
    </source>
</evidence>
<dbReference type="RefSeq" id="WP_126753781.1">
    <property type="nucleotide sequence ID" value="NZ_PIPY01000003.1"/>
</dbReference>
<dbReference type="EC" id="2.7.7.65" evidence="2"/>
<evidence type="ECO:0000256" key="2">
    <source>
        <dbReference type="ARBA" id="ARBA00012528"/>
    </source>
</evidence>
<dbReference type="SMART" id="SM00065">
    <property type="entry name" value="GAF"/>
    <property type="match status" value="1"/>
</dbReference>
<gene>
    <name evidence="7" type="ORF">CWI71_02970</name>
</gene>
<dbReference type="Pfam" id="PF08447">
    <property type="entry name" value="PAS_3"/>
    <property type="match status" value="2"/>
</dbReference>
<comment type="catalytic activity">
    <reaction evidence="3">
        <text>2 GTP = 3',3'-c-di-GMP + 2 diphosphate</text>
        <dbReference type="Rhea" id="RHEA:24898"/>
        <dbReference type="ChEBI" id="CHEBI:33019"/>
        <dbReference type="ChEBI" id="CHEBI:37565"/>
        <dbReference type="ChEBI" id="CHEBI:58805"/>
        <dbReference type="EC" id="2.7.7.65"/>
    </reaction>
</comment>
<dbReference type="Proteomes" id="UP000288259">
    <property type="component" value="Unassembled WGS sequence"/>
</dbReference>
<dbReference type="FunFam" id="3.30.70.270:FF:000001">
    <property type="entry name" value="Diguanylate cyclase domain protein"/>
    <property type="match status" value="1"/>
</dbReference>
<dbReference type="SMART" id="SM00086">
    <property type="entry name" value="PAC"/>
    <property type="match status" value="1"/>
</dbReference>
<dbReference type="CDD" id="cd00130">
    <property type="entry name" value="PAS"/>
    <property type="match status" value="2"/>
</dbReference>
<name>A0A432YN91_9GAMM</name>
<dbReference type="InterPro" id="IPR001610">
    <property type="entry name" value="PAC"/>
</dbReference>
<dbReference type="InterPro" id="IPR029787">
    <property type="entry name" value="Nucleotide_cyclase"/>
</dbReference>
<dbReference type="SMART" id="SM00091">
    <property type="entry name" value="PAS"/>
    <property type="match status" value="2"/>
</dbReference>
<dbReference type="Gene3D" id="3.30.70.270">
    <property type="match status" value="1"/>
</dbReference>
<accession>A0A432YN91</accession>
<dbReference type="AlphaFoldDB" id="A0A432YN91"/>
<dbReference type="NCBIfam" id="TIGR00254">
    <property type="entry name" value="GGDEF"/>
    <property type="match status" value="1"/>
</dbReference>
<evidence type="ECO:0000259" key="5">
    <source>
        <dbReference type="PROSITE" id="PS50113"/>
    </source>
</evidence>
<dbReference type="SUPFAM" id="SSF55073">
    <property type="entry name" value="Nucleotide cyclase"/>
    <property type="match status" value="1"/>
</dbReference>
<dbReference type="InterPro" id="IPR029016">
    <property type="entry name" value="GAF-like_dom_sf"/>
</dbReference>
<protein>
    <recommendedName>
        <fullName evidence="2">diguanylate cyclase</fullName>
        <ecNumber evidence="2">2.7.7.65</ecNumber>
    </recommendedName>
</protein>
<feature type="domain" description="GGDEF" evidence="6">
    <location>
        <begin position="644"/>
        <end position="775"/>
    </location>
</feature>
<dbReference type="CDD" id="cd01949">
    <property type="entry name" value="GGDEF"/>
    <property type="match status" value="1"/>
</dbReference>
<dbReference type="Gene3D" id="3.30.450.40">
    <property type="match status" value="2"/>
</dbReference>
<dbReference type="InterPro" id="IPR000014">
    <property type="entry name" value="PAS"/>
</dbReference>
<feature type="domain" description="PAS" evidence="4">
    <location>
        <begin position="183"/>
        <end position="240"/>
    </location>
</feature>
<keyword evidence="8" id="KW-1185">Reference proteome</keyword>
<dbReference type="PANTHER" id="PTHR45138:SF9">
    <property type="entry name" value="DIGUANYLATE CYCLASE DGCM-RELATED"/>
    <property type="match status" value="1"/>
</dbReference>
<dbReference type="InterPro" id="IPR003018">
    <property type="entry name" value="GAF"/>
</dbReference>
<dbReference type="Gene3D" id="3.30.450.20">
    <property type="entry name" value="PAS domain"/>
    <property type="match status" value="2"/>
</dbReference>
<proteinExistence type="predicted"/>
<evidence type="ECO:0000313" key="7">
    <source>
        <dbReference type="EMBL" id="RUO62416.1"/>
    </source>
</evidence>
<comment type="caution">
    <text evidence="7">The sequence shown here is derived from an EMBL/GenBank/DDBJ whole genome shotgun (WGS) entry which is preliminary data.</text>
</comment>
<evidence type="ECO:0000256" key="1">
    <source>
        <dbReference type="ARBA" id="ARBA00001946"/>
    </source>
</evidence>
<dbReference type="InterPro" id="IPR000160">
    <property type="entry name" value="GGDEF_dom"/>
</dbReference>
<dbReference type="InterPro" id="IPR050469">
    <property type="entry name" value="Diguanylate_Cyclase"/>
</dbReference>
<dbReference type="PROSITE" id="PS50112">
    <property type="entry name" value="PAS"/>
    <property type="match status" value="1"/>
</dbReference>
<dbReference type="InterPro" id="IPR000700">
    <property type="entry name" value="PAS-assoc_C"/>
</dbReference>
<dbReference type="InterPro" id="IPR043128">
    <property type="entry name" value="Rev_trsase/Diguanyl_cyclase"/>
</dbReference>
<organism evidence="7 8">
    <name type="scientific">Pseudidiomarina insulisalsae</name>
    <dbReference type="NCBI Taxonomy" id="575789"/>
    <lineage>
        <taxon>Bacteria</taxon>
        <taxon>Pseudomonadati</taxon>
        <taxon>Pseudomonadota</taxon>
        <taxon>Gammaproteobacteria</taxon>
        <taxon>Alteromonadales</taxon>
        <taxon>Idiomarinaceae</taxon>
        <taxon>Pseudidiomarina</taxon>
    </lineage>
</organism>
<feature type="domain" description="PAC" evidence="5">
    <location>
        <begin position="374"/>
        <end position="427"/>
    </location>
</feature>
<dbReference type="OrthoDB" id="5620448at2"/>
<dbReference type="PROSITE" id="PS50887">
    <property type="entry name" value="GGDEF"/>
    <property type="match status" value="1"/>
</dbReference>
<dbReference type="Pfam" id="PF00990">
    <property type="entry name" value="GGDEF"/>
    <property type="match status" value="1"/>
</dbReference>
<dbReference type="PROSITE" id="PS50113">
    <property type="entry name" value="PAC"/>
    <property type="match status" value="1"/>
</dbReference>
<dbReference type="InterPro" id="IPR013655">
    <property type="entry name" value="PAS_fold_3"/>
</dbReference>
<dbReference type="SUPFAM" id="SSF55785">
    <property type="entry name" value="PYP-like sensor domain (PAS domain)"/>
    <property type="match status" value="2"/>
</dbReference>
<dbReference type="InterPro" id="IPR035965">
    <property type="entry name" value="PAS-like_dom_sf"/>
</dbReference>
<dbReference type="NCBIfam" id="TIGR00229">
    <property type="entry name" value="sensory_box"/>
    <property type="match status" value="1"/>
</dbReference>
<evidence type="ECO:0000313" key="8">
    <source>
        <dbReference type="Proteomes" id="UP000288259"/>
    </source>
</evidence>
<evidence type="ECO:0000259" key="4">
    <source>
        <dbReference type="PROSITE" id="PS50112"/>
    </source>
</evidence>
<sequence length="775" mass="88967">MSQIPVPENETARLQLLHELELVDSESEPLYDNITELVKEVLGVDAALITLIDEERQWFKAKVGMSETETPREHSFCTYVVTSGQTMVVEDARQDRRFQDNPYVIAENGVRAYAGAPITLFGEYHLGSLCVVATEPRSFSAREVRYLEILADWIATTITDRYELKNYRAERDILAQGPVCAVVWRLEPDVHLSYVAENAKRVLGYDDDYLLRPDINYESIVHPDERQELLDRMQRLIDGEASALEMDYRVIGQKNGQDVIRWVYHFARADLDKDGNVLRVRGYLLDDSKGKLLELQLRETNQNFELALTAGDLYTWSWNLQSNQLHTSQPWQLVLGYPGDTPERLDWRELVHAEDFELLKHNLRKYLNSGEERFEARFRIRHRDGHYVWVHSVGRLVDTDHDGRPLRMTGIHHDISEQVANEQFLQQQAEILELVSHIQHDFMLAKDFSDVCDEALPKLMRMTSTTVGFVGELPPGSSRYNLVLAHGLRIAADQKRTEGYQQLIRQGLEVEVSGDVIDNVLKKGQPQVCQQPISKLELHCQPPAFPELKNGLVLPLYFKRDVVGLMILGNSDERFKAHFLNLLRPMLDTLGTLMHMRRMDEERRAAVNELRRLATTDELTGVANRRVFWEAVEQRYDEFMRYDAPMSVAIIDLDHFKKVNDSFGHAAGDEVLRVFCARAKEQLRDIDLLGRLGGEEFAVLFPYTSRDDALKAMERVRKAVARASINFAGKELQITMSAGITEVRRSDDKLDLWLARADAALYQAKEKGRNQCVTG</sequence>
<dbReference type="GO" id="GO:0052621">
    <property type="term" value="F:diguanylate cyclase activity"/>
    <property type="evidence" value="ECO:0007669"/>
    <property type="project" value="UniProtKB-EC"/>
</dbReference>
<dbReference type="EMBL" id="PIPY01000003">
    <property type="protein sequence ID" value="RUO62416.1"/>
    <property type="molecule type" value="Genomic_DNA"/>
</dbReference>
<evidence type="ECO:0000256" key="3">
    <source>
        <dbReference type="ARBA" id="ARBA00034247"/>
    </source>
</evidence>
<dbReference type="SMART" id="SM00267">
    <property type="entry name" value="GGDEF"/>
    <property type="match status" value="1"/>
</dbReference>